<dbReference type="GO" id="GO:0004423">
    <property type="term" value="F:iduronate-2-sulfatase activity"/>
    <property type="evidence" value="ECO:0007669"/>
    <property type="project" value="InterPro"/>
</dbReference>
<dbReference type="AlphaFoldDB" id="A0A1M7ZEQ2"/>
<evidence type="ECO:0000256" key="3">
    <source>
        <dbReference type="ARBA" id="ARBA00022723"/>
    </source>
</evidence>
<keyword evidence="5" id="KW-0378">Hydrolase</keyword>
<evidence type="ECO:0000256" key="1">
    <source>
        <dbReference type="ARBA" id="ARBA00001913"/>
    </source>
</evidence>
<comment type="similarity">
    <text evidence="2">Belongs to the sulfatase family.</text>
</comment>
<evidence type="ECO:0000313" key="8">
    <source>
        <dbReference type="EMBL" id="SHO63370.1"/>
    </source>
</evidence>
<evidence type="ECO:0000256" key="6">
    <source>
        <dbReference type="ARBA" id="ARBA00022837"/>
    </source>
</evidence>
<sequence>MKLSFRHLFILVAIFLSQTFRIKAQNVPKRPNILFIAVDDLRPELGAYGKSYTYTPNLDQFASKSSVFQNHFVTVPTCGASRYSMLVGKLPKSKGDLSNMAAVNNISNKPESERPKTFVQDLRENGFYTVGIGKLSHHPDGYVYEYDEPKSNQLELPGTWDEMLFDSGKWGTGHNAFFGYADGSNRTGMNKQVKPYESADVDDMGYPDGLTAELGIEKLSELKERKEPFFLGVGFFKPHLPFTAPKKYWDLYEESEIPLAPFAAIPEGSAAASLITSGEFNQYALGEEKAGLDHAVSNEYARKIRHAYLASVSYVDAQIGKVLDELEKQGLAENTIVVIWGDHGWHLGDDLVWGKHTLFDWALQSVLMIKTPDGKGNYINQIVSTVDIAPTLLELAGVKPSEKLDGESLVDLMKNPKLQSWRNTAYSYFNQGNSVRTSEYRLTRYYRSNGPEYELYDQISDPNETNNIAGPQLESLPKLKKLLEKGNTGIFEK</sequence>
<comment type="cofactor">
    <cofactor evidence="1">
        <name>Ca(2+)</name>
        <dbReference type="ChEBI" id="CHEBI:29108"/>
    </cofactor>
</comment>
<evidence type="ECO:0000256" key="4">
    <source>
        <dbReference type="ARBA" id="ARBA00022729"/>
    </source>
</evidence>
<name>A0A1M7ZEQ2_9BACT</name>
<accession>A0A1M7ZEQ2</accession>
<feature type="domain" description="Sulfatase N-terminal" evidence="7">
    <location>
        <begin position="31"/>
        <end position="398"/>
    </location>
</feature>
<evidence type="ECO:0000256" key="5">
    <source>
        <dbReference type="ARBA" id="ARBA00022801"/>
    </source>
</evidence>
<dbReference type="PANTHER" id="PTHR45953">
    <property type="entry name" value="IDURONATE 2-SULFATASE"/>
    <property type="match status" value="1"/>
</dbReference>
<dbReference type="Pfam" id="PF00884">
    <property type="entry name" value="Sulfatase"/>
    <property type="match status" value="1"/>
</dbReference>
<dbReference type="CDD" id="cd16030">
    <property type="entry name" value="iduronate-2-sulfatase"/>
    <property type="match status" value="1"/>
</dbReference>
<dbReference type="PANTHER" id="PTHR45953:SF1">
    <property type="entry name" value="IDURONATE 2-SULFATASE"/>
    <property type="match status" value="1"/>
</dbReference>
<dbReference type="RefSeq" id="WP_073572319.1">
    <property type="nucleotide sequence ID" value="NZ_FRXN01000003.1"/>
</dbReference>
<protein>
    <submittedName>
        <fullName evidence="8">Arylsulfatase A</fullName>
    </submittedName>
</protein>
<evidence type="ECO:0000259" key="7">
    <source>
        <dbReference type="Pfam" id="PF00884"/>
    </source>
</evidence>
<evidence type="ECO:0000313" key="9">
    <source>
        <dbReference type="Proteomes" id="UP000184609"/>
    </source>
</evidence>
<keyword evidence="4" id="KW-0732">Signal</keyword>
<proteinExistence type="inferred from homology"/>
<keyword evidence="3" id="KW-0479">Metal-binding</keyword>
<dbReference type="InterPro" id="IPR017850">
    <property type="entry name" value="Alkaline_phosphatase_core_sf"/>
</dbReference>
<dbReference type="InterPro" id="IPR000917">
    <property type="entry name" value="Sulfatase_N"/>
</dbReference>
<dbReference type="GO" id="GO:0005737">
    <property type="term" value="C:cytoplasm"/>
    <property type="evidence" value="ECO:0007669"/>
    <property type="project" value="TreeGrafter"/>
</dbReference>
<dbReference type="Proteomes" id="UP000184609">
    <property type="component" value="Unassembled WGS sequence"/>
</dbReference>
<reference evidence="9" key="1">
    <citation type="submission" date="2016-12" db="EMBL/GenBank/DDBJ databases">
        <authorList>
            <person name="Varghese N."/>
            <person name="Submissions S."/>
        </authorList>
    </citation>
    <scope>NUCLEOTIDE SEQUENCE [LARGE SCALE GENOMIC DNA]</scope>
    <source>
        <strain evidence="9">DSM 25035</strain>
    </source>
</reference>
<dbReference type="OrthoDB" id="9763552at2"/>
<dbReference type="Gene3D" id="3.40.720.10">
    <property type="entry name" value="Alkaline Phosphatase, subunit A"/>
    <property type="match status" value="1"/>
</dbReference>
<dbReference type="InterPro" id="IPR035874">
    <property type="entry name" value="IDS"/>
</dbReference>
<evidence type="ECO:0000256" key="2">
    <source>
        <dbReference type="ARBA" id="ARBA00008779"/>
    </source>
</evidence>
<gene>
    <name evidence="8" type="ORF">SAMN04488108_2707</name>
</gene>
<dbReference type="SUPFAM" id="SSF53649">
    <property type="entry name" value="Alkaline phosphatase-like"/>
    <property type="match status" value="1"/>
</dbReference>
<dbReference type="STRING" id="1073327.SAMN04488108_2707"/>
<keyword evidence="9" id="KW-1185">Reference proteome</keyword>
<dbReference type="GO" id="GO:0046872">
    <property type="term" value="F:metal ion binding"/>
    <property type="evidence" value="ECO:0007669"/>
    <property type="project" value="UniProtKB-KW"/>
</dbReference>
<dbReference type="EMBL" id="FRXN01000003">
    <property type="protein sequence ID" value="SHO63370.1"/>
    <property type="molecule type" value="Genomic_DNA"/>
</dbReference>
<organism evidence="8 9">
    <name type="scientific">Algoriphagus zhangzhouensis</name>
    <dbReference type="NCBI Taxonomy" id="1073327"/>
    <lineage>
        <taxon>Bacteria</taxon>
        <taxon>Pseudomonadati</taxon>
        <taxon>Bacteroidota</taxon>
        <taxon>Cytophagia</taxon>
        <taxon>Cytophagales</taxon>
        <taxon>Cyclobacteriaceae</taxon>
        <taxon>Algoriphagus</taxon>
    </lineage>
</organism>
<keyword evidence="6" id="KW-0106">Calcium</keyword>